<dbReference type="Proteomes" id="UP000244880">
    <property type="component" value="Unassembled WGS sequence"/>
</dbReference>
<dbReference type="Gene3D" id="1.10.238.10">
    <property type="entry name" value="EF-hand"/>
    <property type="match status" value="2"/>
</dbReference>
<dbReference type="InterPro" id="IPR018247">
    <property type="entry name" value="EF_Hand_1_Ca_BS"/>
</dbReference>
<dbReference type="InterPro" id="IPR002048">
    <property type="entry name" value="EF_hand_dom"/>
</dbReference>
<evidence type="ECO:0000259" key="3">
    <source>
        <dbReference type="PROSITE" id="PS50222"/>
    </source>
</evidence>
<organism evidence="4 5">
    <name type="scientific">Ascidiaceihabitans donghaensis</name>
    <dbReference type="NCBI Taxonomy" id="1510460"/>
    <lineage>
        <taxon>Bacteria</taxon>
        <taxon>Pseudomonadati</taxon>
        <taxon>Pseudomonadota</taxon>
        <taxon>Alphaproteobacteria</taxon>
        <taxon>Rhodobacterales</taxon>
        <taxon>Paracoccaceae</taxon>
        <taxon>Ascidiaceihabitans</taxon>
    </lineage>
</organism>
<feature type="region of interest" description="Disordered" evidence="1">
    <location>
        <begin position="79"/>
        <end position="147"/>
    </location>
</feature>
<dbReference type="Pfam" id="PF13202">
    <property type="entry name" value="EF-hand_5"/>
    <property type="match status" value="4"/>
</dbReference>
<feature type="domain" description="EF-hand" evidence="3">
    <location>
        <begin position="108"/>
        <end position="143"/>
    </location>
</feature>
<feature type="signal peptide" evidence="2">
    <location>
        <begin position="1"/>
        <end position="23"/>
    </location>
</feature>
<keyword evidence="2" id="KW-0732">Signal</keyword>
<dbReference type="CDD" id="cd00051">
    <property type="entry name" value="EFh"/>
    <property type="match status" value="1"/>
</dbReference>
<dbReference type="InterPro" id="IPR011992">
    <property type="entry name" value="EF-hand-dom_pair"/>
</dbReference>
<evidence type="ECO:0000256" key="1">
    <source>
        <dbReference type="SAM" id="MobiDB-lite"/>
    </source>
</evidence>
<keyword evidence="5" id="KW-1185">Reference proteome</keyword>
<accession>A0A2R8BH11</accession>
<feature type="compositionally biased region" description="Basic residues" evidence="1">
    <location>
        <begin position="138"/>
        <end position="147"/>
    </location>
</feature>
<dbReference type="PROSITE" id="PS00018">
    <property type="entry name" value="EF_HAND_1"/>
    <property type="match status" value="2"/>
</dbReference>
<reference evidence="4 5" key="1">
    <citation type="submission" date="2018-03" db="EMBL/GenBank/DDBJ databases">
        <authorList>
            <person name="Keele B.F."/>
        </authorList>
    </citation>
    <scope>NUCLEOTIDE SEQUENCE [LARGE SCALE GENOMIC DNA]</scope>
    <source>
        <strain evidence="4 5">CECT 8599</strain>
    </source>
</reference>
<dbReference type="RefSeq" id="WP_181364503.1">
    <property type="nucleotide sequence ID" value="NZ_OMOR01000001.1"/>
</dbReference>
<dbReference type="AlphaFoldDB" id="A0A2R8BH11"/>
<evidence type="ECO:0000313" key="4">
    <source>
        <dbReference type="EMBL" id="SPH22294.1"/>
    </source>
</evidence>
<sequence length="147" mass="16045">MTQTIKFVLAACAGLALVSPAFANTKGAGKSPPSFETLDVDGNGQITEAEMRAHGVARFEGMDTDKDGFLSKAELEAAGTKRAQKRSARMMSHLDANEDGQLSLEEVQKRGRAGKMLSRMDKDEDGSVSRDEYDTARAHMKKRHKKN</sequence>
<evidence type="ECO:0000256" key="2">
    <source>
        <dbReference type="SAM" id="SignalP"/>
    </source>
</evidence>
<feature type="compositionally biased region" description="Basic and acidic residues" evidence="1">
    <location>
        <begin position="118"/>
        <end position="137"/>
    </location>
</feature>
<protein>
    <recommendedName>
        <fullName evidence="3">EF-hand domain-containing protein</fullName>
    </recommendedName>
</protein>
<feature type="domain" description="EF-hand" evidence="3">
    <location>
        <begin position="50"/>
        <end position="85"/>
    </location>
</feature>
<name>A0A2R8BH11_9RHOB</name>
<evidence type="ECO:0000313" key="5">
    <source>
        <dbReference type="Proteomes" id="UP000244880"/>
    </source>
</evidence>
<dbReference type="EMBL" id="OMOR01000001">
    <property type="protein sequence ID" value="SPH22294.1"/>
    <property type="molecule type" value="Genomic_DNA"/>
</dbReference>
<dbReference type="GO" id="GO:0005509">
    <property type="term" value="F:calcium ion binding"/>
    <property type="evidence" value="ECO:0007669"/>
    <property type="project" value="InterPro"/>
</dbReference>
<proteinExistence type="predicted"/>
<gene>
    <name evidence="4" type="ORF">ASD8599_03038</name>
</gene>
<dbReference type="SUPFAM" id="SSF47473">
    <property type="entry name" value="EF-hand"/>
    <property type="match status" value="1"/>
</dbReference>
<feature type="chain" id="PRO_5015318068" description="EF-hand domain-containing protein" evidence="2">
    <location>
        <begin position="24"/>
        <end position="147"/>
    </location>
</feature>
<dbReference type="PROSITE" id="PS50222">
    <property type="entry name" value="EF_HAND_2"/>
    <property type="match status" value="2"/>
</dbReference>